<dbReference type="PROSITE" id="PS50102">
    <property type="entry name" value="RRM"/>
    <property type="match status" value="1"/>
</dbReference>
<dbReference type="PATRIC" id="fig|1618424.3.peg.266"/>
<feature type="compositionally biased region" description="Basic and acidic residues" evidence="2">
    <location>
        <begin position="78"/>
        <end position="98"/>
    </location>
</feature>
<proteinExistence type="predicted"/>
<dbReference type="InterPro" id="IPR035979">
    <property type="entry name" value="RBD_domain_sf"/>
</dbReference>
<dbReference type="AlphaFoldDB" id="A0A0G0X7C8"/>
<comment type="caution">
    <text evidence="4">The sequence shown here is derived from an EMBL/GenBank/DDBJ whole genome shotgun (WGS) entry which is preliminary data.</text>
</comment>
<dbReference type="InterPro" id="IPR048289">
    <property type="entry name" value="RRM2_NsCP33-like"/>
</dbReference>
<dbReference type="CDD" id="cd21608">
    <property type="entry name" value="RRM2_NsCP33_like"/>
    <property type="match status" value="1"/>
</dbReference>
<evidence type="ECO:0000313" key="5">
    <source>
        <dbReference type="Proteomes" id="UP000034601"/>
    </source>
</evidence>
<dbReference type="Pfam" id="PF00076">
    <property type="entry name" value="RRM_1"/>
    <property type="match status" value="1"/>
</dbReference>
<evidence type="ECO:0000256" key="2">
    <source>
        <dbReference type="SAM" id="MobiDB-lite"/>
    </source>
</evidence>
<gene>
    <name evidence="4" type="ORF">UU29_C0004G0043</name>
</gene>
<reference evidence="4 5" key="1">
    <citation type="journal article" date="2015" name="Nature">
        <title>rRNA introns, odd ribosomes, and small enigmatic genomes across a large radiation of phyla.</title>
        <authorList>
            <person name="Brown C.T."/>
            <person name="Hug L.A."/>
            <person name="Thomas B.C."/>
            <person name="Sharon I."/>
            <person name="Castelle C.J."/>
            <person name="Singh A."/>
            <person name="Wilkins M.J."/>
            <person name="Williams K.H."/>
            <person name="Banfield J.F."/>
        </authorList>
    </citation>
    <scope>NUCLEOTIDE SEQUENCE [LARGE SCALE GENOMIC DNA]</scope>
</reference>
<feature type="domain" description="RRM" evidence="3">
    <location>
        <begin position="3"/>
        <end position="80"/>
    </location>
</feature>
<protein>
    <submittedName>
        <fullName evidence="4">RNP-1 like protein RNA-binding protein</fullName>
    </submittedName>
</protein>
<dbReference type="SMART" id="SM00360">
    <property type="entry name" value="RRM"/>
    <property type="match status" value="1"/>
</dbReference>
<evidence type="ECO:0000259" key="3">
    <source>
        <dbReference type="PROSITE" id="PS50102"/>
    </source>
</evidence>
<name>A0A0G0X7C8_9BACT</name>
<organism evidence="4 5">
    <name type="scientific">Candidatus Daviesbacteria bacterium GW2011_GWA2_40_9</name>
    <dbReference type="NCBI Taxonomy" id="1618424"/>
    <lineage>
        <taxon>Bacteria</taxon>
        <taxon>Candidatus Daviesiibacteriota</taxon>
    </lineage>
</organism>
<dbReference type="InterPro" id="IPR012677">
    <property type="entry name" value="Nucleotide-bd_a/b_plait_sf"/>
</dbReference>
<dbReference type="PANTHER" id="PTHR48027">
    <property type="entry name" value="HETEROGENEOUS NUCLEAR RIBONUCLEOPROTEIN 87F-RELATED"/>
    <property type="match status" value="1"/>
</dbReference>
<dbReference type="InterPro" id="IPR052462">
    <property type="entry name" value="SLIRP/GR-RBP-like"/>
</dbReference>
<dbReference type="Gene3D" id="3.30.70.330">
    <property type="match status" value="1"/>
</dbReference>
<dbReference type="EMBL" id="LCAB01000004">
    <property type="protein sequence ID" value="KKR83542.1"/>
    <property type="molecule type" value="Genomic_DNA"/>
</dbReference>
<sequence length="114" mass="12929">MTKKLFIGGLSWDTTDQSLKDFFSQVGQVLSATVVNDKFTGRSRGFGFVEMDDEAAQKAIQQLNGQTLDGRAIVVNEARPREPRDENFSRGFDRRDNKPSFSSNRNFRGNRRGH</sequence>
<dbReference type="InterPro" id="IPR000504">
    <property type="entry name" value="RRM_dom"/>
</dbReference>
<dbReference type="SUPFAM" id="SSF54928">
    <property type="entry name" value="RNA-binding domain, RBD"/>
    <property type="match status" value="1"/>
</dbReference>
<dbReference type="GO" id="GO:0003723">
    <property type="term" value="F:RNA binding"/>
    <property type="evidence" value="ECO:0007669"/>
    <property type="project" value="UniProtKB-KW"/>
</dbReference>
<accession>A0A0G0X7C8</accession>
<dbReference type="Proteomes" id="UP000034601">
    <property type="component" value="Unassembled WGS sequence"/>
</dbReference>
<keyword evidence="1" id="KW-0694">RNA-binding</keyword>
<evidence type="ECO:0000313" key="4">
    <source>
        <dbReference type="EMBL" id="KKR83542.1"/>
    </source>
</evidence>
<evidence type="ECO:0000256" key="1">
    <source>
        <dbReference type="ARBA" id="ARBA00022884"/>
    </source>
</evidence>
<feature type="region of interest" description="Disordered" evidence="2">
    <location>
        <begin position="75"/>
        <end position="114"/>
    </location>
</feature>